<dbReference type="SUPFAM" id="SSF52738">
    <property type="entry name" value="Methylesterase CheB, C-terminal domain"/>
    <property type="match status" value="1"/>
</dbReference>
<feature type="active site" evidence="4">
    <location>
        <position position="19"/>
    </location>
</feature>
<evidence type="ECO:0000256" key="4">
    <source>
        <dbReference type="PROSITE-ProRule" id="PRU00050"/>
    </source>
</evidence>
<evidence type="ECO:0000259" key="5">
    <source>
        <dbReference type="PROSITE" id="PS50122"/>
    </source>
</evidence>
<keyword evidence="7" id="KW-1185">Reference proteome</keyword>
<name>A0ABW5KCV2_9SPHI</name>
<evidence type="ECO:0000256" key="2">
    <source>
        <dbReference type="ARBA" id="ARBA00039140"/>
    </source>
</evidence>
<feature type="active site" evidence="4">
    <location>
        <position position="46"/>
    </location>
</feature>
<evidence type="ECO:0000256" key="3">
    <source>
        <dbReference type="ARBA" id="ARBA00048267"/>
    </source>
</evidence>
<evidence type="ECO:0000313" key="6">
    <source>
        <dbReference type="EMBL" id="MFD2546791.1"/>
    </source>
</evidence>
<gene>
    <name evidence="6" type="ORF">ACFSR5_03920</name>
</gene>
<feature type="domain" description="CheB-type methylesterase" evidence="5">
    <location>
        <begin position="7"/>
        <end position="172"/>
    </location>
</feature>
<evidence type="ECO:0000313" key="7">
    <source>
        <dbReference type="Proteomes" id="UP001597545"/>
    </source>
</evidence>
<dbReference type="PANTHER" id="PTHR42872">
    <property type="entry name" value="PROTEIN-GLUTAMATE METHYLESTERASE/PROTEIN-GLUTAMINE GLUTAMINASE"/>
    <property type="match status" value="1"/>
</dbReference>
<dbReference type="InterPro" id="IPR035909">
    <property type="entry name" value="CheB_C"/>
</dbReference>
<dbReference type="PROSITE" id="PS50122">
    <property type="entry name" value="CHEB"/>
    <property type="match status" value="1"/>
</dbReference>
<evidence type="ECO:0000256" key="1">
    <source>
        <dbReference type="ARBA" id="ARBA00022801"/>
    </source>
</evidence>
<dbReference type="EMBL" id="JBHULR010000003">
    <property type="protein sequence ID" value="MFD2546791.1"/>
    <property type="molecule type" value="Genomic_DNA"/>
</dbReference>
<feature type="active site" evidence="4">
    <location>
        <position position="139"/>
    </location>
</feature>
<dbReference type="InterPro" id="IPR000673">
    <property type="entry name" value="Sig_transdc_resp-reg_Me-estase"/>
</dbReference>
<reference evidence="7" key="1">
    <citation type="journal article" date="2019" name="Int. J. Syst. Evol. Microbiol.">
        <title>The Global Catalogue of Microorganisms (GCM) 10K type strain sequencing project: providing services to taxonomists for standard genome sequencing and annotation.</title>
        <authorList>
            <consortium name="The Broad Institute Genomics Platform"/>
            <consortium name="The Broad Institute Genome Sequencing Center for Infectious Disease"/>
            <person name="Wu L."/>
            <person name="Ma J."/>
        </authorList>
    </citation>
    <scope>NUCLEOTIDE SEQUENCE [LARGE SCALE GENOMIC DNA]</scope>
    <source>
        <strain evidence="7">KCTC 42662</strain>
    </source>
</reference>
<keyword evidence="4" id="KW-0145">Chemotaxis</keyword>
<dbReference type="Pfam" id="PF01339">
    <property type="entry name" value="CheB_methylest"/>
    <property type="match status" value="1"/>
</dbReference>
<dbReference type="CDD" id="cd16433">
    <property type="entry name" value="CheB"/>
    <property type="match status" value="1"/>
</dbReference>
<proteinExistence type="predicted"/>
<keyword evidence="1 4" id="KW-0378">Hydrolase</keyword>
<accession>A0ABW5KCV2</accession>
<dbReference type="RefSeq" id="WP_380900928.1">
    <property type="nucleotide sequence ID" value="NZ_JBHUEG010000007.1"/>
</dbReference>
<comment type="catalytic activity">
    <reaction evidence="3">
        <text>[protein]-L-glutamate 5-O-methyl ester + H2O = L-glutamyl-[protein] + methanol + H(+)</text>
        <dbReference type="Rhea" id="RHEA:23236"/>
        <dbReference type="Rhea" id="RHEA-COMP:10208"/>
        <dbReference type="Rhea" id="RHEA-COMP:10311"/>
        <dbReference type="ChEBI" id="CHEBI:15377"/>
        <dbReference type="ChEBI" id="CHEBI:15378"/>
        <dbReference type="ChEBI" id="CHEBI:17790"/>
        <dbReference type="ChEBI" id="CHEBI:29973"/>
        <dbReference type="ChEBI" id="CHEBI:82795"/>
        <dbReference type="EC" id="3.1.1.61"/>
    </reaction>
</comment>
<sequence>MRTRRLDRSSVEILLIGGSAGSLKVLLQILPHLNDGLAFPIILILHRKADAESVLDELLANHTTLNVFEIEDKTVLETGNIYLVPSDYHVLFENKRVVSLDCSEKLNYSRPSIDVVFQSAAQVFEDGAAALLLSGANADGVEGLVCVHERQGLVLVQDPSTAEVDYMPRQALQNVWADYILKPKEMAIFINQLGKEAHDN</sequence>
<dbReference type="PANTHER" id="PTHR42872:SF3">
    <property type="entry name" value="PROTEIN-GLUTAMATE METHYLESTERASE_PROTEIN-GLUTAMINE GLUTAMINASE 1"/>
    <property type="match status" value="1"/>
</dbReference>
<dbReference type="EC" id="3.1.1.61" evidence="2"/>
<organism evidence="6 7">
    <name type="scientific">Sphingobacterium suaedae</name>
    <dbReference type="NCBI Taxonomy" id="1686402"/>
    <lineage>
        <taxon>Bacteria</taxon>
        <taxon>Pseudomonadati</taxon>
        <taxon>Bacteroidota</taxon>
        <taxon>Sphingobacteriia</taxon>
        <taxon>Sphingobacteriales</taxon>
        <taxon>Sphingobacteriaceae</taxon>
        <taxon>Sphingobacterium</taxon>
    </lineage>
</organism>
<dbReference type="Gene3D" id="3.40.50.180">
    <property type="entry name" value="Methylesterase CheB, C-terminal domain"/>
    <property type="match status" value="1"/>
</dbReference>
<dbReference type="Proteomes" id="UP001597545">
    <property type="component" value="Unassembled WGS sequence"/>
</dbReference>
<comment type="caution">
    <text evidence="6">The sequence shown here is derived from an EMBL/GenBank/DDBJ whole genome shotgun (WGS) entry which is preliminary data.</text>
</comment>
<protein>
    <recommendedName>
        <fullName evidence="2">protein-glutamate methylesterase</fullName>
        <ecNumber evidence="2">3.1.1.61</ecNumber>
    </recommendedName>
</protein>